<keyword evidence="4" id="KW-1185">Reference proteome</keyword>
<name>A0AAV7HPQ5_DENCH</name>
<evidence type="ECO:0000313" key="4">
    <source>
        <dbReference type="Proteomes" id="UP000775213"/>
    </source>
</evidence>
<accession>A0AAV7HPQ5</accession>
<sequence>MSGDHLPSRDPAIRGDLIAPYDCEWVPNKEARVNETASTVTSDFLILFCKNFHFPNDVVTIVPKRSDRASLPPSGYLTISETNLRAGLRFPPPAELIKILRRCGVNLSQFSFRAMSVTVGLIALFRNRGATLTPEHLSRMGRFTSDTHGRVTFRSKWLDLRTLGEDEGSASPSACLGRRHNKDPQSSDIEHLLFEVRHMSRYIEEEFLFKVGLSFHAGRSDAKMLKPTSKAPEPPAPTSKVASKRSARGEDPQVLKKKRLEGTATNTDKALPDSSPAKFHIPEEVSNHQYIGRHKAGDLWSRLGIELTDILDEWNSEFVKIKYLQGEFKRKYDHKTKEAKVLEEELNECRTELANTMQSISLQNRQADQHQIDLAEARATITQLLKDQKASKEKIVSLEAKDKRSRTLIAEKEAALSGSELSKVIEDFKKSIAFKTIIQDHVQEARDHIYDIEVKALEQQCIEDGFIRGFLKGVHLMQRKTGVQVEGVTPSQALDDFPSGSDGDEIEIELHKATDLDVDDETANI</sequence>
<protein>
    <submittedName>
        <fullName evidence="3">Uncharacterized protein</fullName>
    </submittedName>
</protein>
<feature type="region of interest" description="Disordered" evidence="2">
    <location>
        <begin position="224"/>
        <end position="279"/>
    </location>
</feature>
<keyword evidence="1" id="KW-0175">Coiled coil</keyword>
<dbReference type="Proteomes" id="UP000775213">
    <property type="component" value="Unassembled WGS sequence"/>
</dbReference>
<evidence type="ECO:0000256" key="1">
    <source>
        <dbReference type="SAM" id="Coils"/>
    </source>
</evidence>
<feature type="coiled-coil region" evidence="1">
    <location>
        <begin position="332"/>
        <end position="387"/>
    </location>
</feature>
<dbReference type="EMBL" id="JAGFBR010000001">
    <property type="protein sequence ID" value="KAH0470661.1"/>
    <property type="molecule type" value="Genomic_DNA"/>
</dbReference>
<comment type="caution">
    <text evidence="3">The sequence shown here is derived from an EMBL/GenBank/DDBJ whole genome shotgun (WGS) entry which is preliminary data.</text>
</comment>
<proteinExistence type="predicted"/>
<feature type="region of interest" description="Disordered" evidence="2">
    <location>
        <begin position="165"/>
        <end position="185"/>
    </location>
</feature>
<organism evidence="3 4">
    <name type="scientific">Dendrobium chrysotoxum</name>
    <name type="common">Orchid</name>
    <dbReference type="NCBI Taxonomy" id="161865"/>
    <lineage>
        <taxon>Eukaryota</taxon>
        <taxon>Viridiplantae</taxon>
        <taxon>Streptophyta</taxon>
        <taxon>Embryophyta</taxon>
        <taxon>Tracheophyta</taxon>
        <taxon>Spermatophyta</taxon>
        <taxon>Magnoliopsida</taxon>
        <taxon>Liliopsida</taxon>
        <taxon>Asparagales</taxon>
        <taxon>Orchidaceae</taxon>
        <taxon>Epidendroideae</taxon>
        <taxon>Malaxideae</taxon>
        <taxon>Dendrobiinae</taxon>
        <taxon>Dendrobium</taxon>
    </lineage>
</organism>
<dbReference type="AlphaFoldDB" id="A0AAV7HPQ5"/>
<evidence type="ECO:0000313" key="3">
    <source>
        <dbReference type="EMBL" id="KAH0470661.1"/>
    </source>
</evidence>
<evidence type="ECO:0000256" key="2">
    <source>
        <dbReference type="SAM" id="MobiDB-lite"/>
    </source>
</evidence>
<reference evidence="3 4" key="1">
    <citation type="journal article" date="2021" name="Hortic Res">
        <title>Chromosome-scale assembly of the Dendrobium chrysotoxum genome enhances the understanding of orchid evolution.</title>
        <authorList>
            <person name="Zhang Y."/>
            <person name="Zhang G.Q."/>
            <person name="Zhang D."/>
            <person name="Liu X.D."/>
            <person name="Xu X.Y."/>
            <person name="Sun W.H."/>
            <person name="Yu X."/>
            <person name="Zhu X."/>
            <person name="Wang Z.W."/>
            <person name="Zhao X."/>
            <person name="Zhong W.Y."/>
            <person name="Chen H."/>
            <person name="Yin W.L."/>
            <person name="Huang T."/>
            <person name="Niu S.C."/>
            <person name="Liu Z.J."/>
        </authorList>
    </citation>
    <scope>NUCLEOTIDE SEQUENCE [LARGE SCALE GENOMIC DNA]</scope>
    <source>
        <strain evidence="3">Lindl</strain>
    </source>
</reference>
<gene>
    <name evidence="3" type="ORF">IEQ34_000384</name>
</gene>